<dbReference type="GO" id="GO:0019239">
    <property type="term" value="F:deaminase activity"/>
    <property type="evidence" value="ECO:0007669"/>
    <property type="project" value="TreeGrafter"/>
</dbReference>
<evidence type="ECO:0000313" key="3">
    <source>
        <dbReference type="Proteomes" id="UP000243739"/>
    </source>
</evidence>
<dbReference type="InterPro" id="IPR006175">
    <property type="entry name" value="YjgF/YER057c/UK114"/>
</dbReference>
<dbReference type="InterPro" id="IPR019897">
    <property type="entry name" value="RidA_CS"/>
</dbReference>
<sequence length="125" mass="14143">METISTNKAPKAIGPYSQAVKVNSFIFTSGQIPLTKDGELIDGNIKEQTEQVFKNLIAVLEAEQLTLNDVVKVTVYLKDMNEFQEMNEVYATYFKEHKPARSTVEVARLPKDVKVEIEMIAFKSE</sequence>
<evidence type="ECO:0000256" key="1">
    <source>
        <dbReference type="ARBA" id="ARBA00010552"/>
    </source>
</evidence>
<reference evidence="2 3" key="1">
    <citation type="submission" date="2016-09" db="EMBL/GenBank/DDBJ databases">
        <title>Draft genome sequence for the type strain of Vulcanibacillus modesticaldus BR, a strictly anaerobic, moderately thermophilic, and nitrate-reducing bacterium from deep sea-hydrothermal vents of the Mid-Atlantic Ridge.</title>
        <authorList>
            <person name="Abin C.A."/>
            <person name="Hollibaugh J.T."/>
        </authorList>
    </citation>
    <scope>NUCLEOTIDE SEQUENCE [LARGE SCALE GENOMIC DNA]</scope>
    <source>
        <strain evidence="2 3">BR</strain>
    </source>
</reference>
<dbReference type="FunFam" id="3.30.1330.40:FF:000001">
    <property type="entry name" value="L-PSP family endoribonuclease"/>
    <property type="match status" value="1"/>
</dbReference>
<protein>
    <recommendedName>
        <fullName evidence="4">Deaminase</fullName>
    </recommendedName>
</protein>
<dbReference type="PANTHER" id="PTHR11803:SF39">
    <property type="entry name" value="2-IMINOBUTANOATE_2-IMINOPROPANOATE DEAMINASE"/>
    <property type="match status" value="1"/>
</dbReference>
<dbReference type="RefSeq" id="WP_069655824.1">
    <property type="nucleotide sequence ID" value="NZ_MIJF01000003.1"/>
</dbReference>
<dbReference type="EMBL" id="MIJF01000003">
    <property type="protein sequence ID" value="OEG00288.1"/>
    <property type="molecule type" value="Genomic_DNA"/>
</dbReference>
<evidence type="ECO:0000313" key="2">
    <source>
        <dbReference type="EMBL" id="OEG00288.1"/>
    </source>
</evidence>
<proteinExistence type="inferred from homology"/>
<name>A0A1D2YXA8_9BACI</name>
<comment type="caution">
    <text evidence="2">The sequence shown here is derived from an EMBL/GenBank/DDBJ whole genome shotgun (WGS) entry which is preliminary data.</text>
</comment>
<dbReference type="AlphaFoldDB" id="A0A1D2YXA8"/>
<dbReference type="PANTHER" id="PTHR11803">
    <property type="entry name" value="2-IMINOBUTANOATE/2-IMINOPROPANOATE DEAMINASE RIDA"/>
    <property type="match status" value="1"/>
</dbReference>
<dbReference type="Pfam" id="PF01042">
    <property type="entry name" value="Ribonuc_L-PSP"/>
    <property type="match status" value="1"/>
</dbReference>
<dbReference type="NCBIfam" id="TIGR00004">
    <property type="entry name" value="Rid family detoxifying hydrolase"/>
    <property type="match status" value="1"/>
</dbReference>
<dbReference type="InterPro" id="IPR035959">
    <property type="entry name" value="RutC-like_sf"/>
</dbReference>
<dbReference type="Gene3D" id="3.30.1330.40">
    <property type="entry name" value="RutC-like"/>
    <property type="match status" value="1"/>
</dbReference>
<comment type="similarity">
    <text evidence="1">Belongs to the RutC family.</text>
</comment>
<dbReference type="STRING" id="337097.BHF71_05130"/>
<dbReference type="OrthoDB" id="9803101at2"/>
<dbReference type="PROSITE" id="PS01094">
    <property type="entry name" value="UPF0076"/>
    <property type="match status" value="1"/>
</dbReference>
<gene>
    <name evidence="2" type="ORF">BHF71_05130</name>
</gene>
<accession>A0A1D2YXA8</accession>
<dbReference type="Proteomes" id="UP000243739">
    <property type="component" value="Unassembled WGS sequence"/>
</dbReference>
<keyword evidence="3" id="KW-1185">Reference proteome</keyword>
<dbReference type="InterPro" id="IPR006056">
    <property type="entry name" value="RidA"/>
</dbReference>
<dbReference type="GO" id="GO:0005829">
    <property type="term" value="C:cytosol"/>
    <property type="evidence" value="ECO:0007669"/>
    <property type="project" value="TreeGrafter"/>
</dbReference>
<evidence type="ECO:0008006" key="4">
    <source>
        <dbReference type="Google" id="ProtNLM"/>
    </source>
</evidence>
<dbReference type="CDD" id="cd00448">
    <property type="entry name" value="YjgF_YER057c_UK114_family"/>
    <property type="match status" value="1"/>
</dbReference>
<organism evidence="2 3">
    <name type="scientific">Vulcanibacillus modesticaldus</name>
    <dbReference type="NCBI Taxonomy" id="337097"/>
    <lineage>
        <taxon>Bacteria</taxon>
        <taxon>Bacillati</taxon>
        <taxon>Bacillota</taxon>
        <taxon>Bacilli</taxon>
        <taxon>Bacillales</taxon>
        <taxon>Bacillaceae</taxon>
        <taxon>Vulcanibacillus</taxon>
    </lineage>
</organism>
<dbReference type="SUPFAM" id="SSF55298">
    <property type="entry name" value="YjgF-like"/>
    <property type="match status" value="1"/>
</dbReference>